<protein>
    <submittedName>
        <fullName evidence="2">Uncharacterized protein</fullName>
    </submittedName>
</protein>
<keyword evidence="1" id="KW-0472">Membrane</keyword>
<evidence type="ECO:0000313" key="3">
    <source>
        <dbReference type="Proteomes" id="UP000198584"/>
    </source>
</evidence>
<dbReference type="STRING" id="571932.SAMN05421743_102189"/>
<gene>
    <name evidence="2" type="ORF">SAMN05421743_102189</name>
</gene>
<dbReference type="AlphaFoldDB" id="A0A1H3XNN3"/>
<proteinExistence type="predicted"/>
<name>A0A1H3XNN3_9BACI</name>
<organism evidence="2 3">
    <name type="scientific">Thalassobacillus cyri</name>
    <dbReference type="NCBI Taxonomy" id="571932"/>
    <lineage>
        <taxon>Bacteria</taxon>
        <taxon>Bacillati</taxon>
        <taxon>Bacillota</taxon>
        <taxon>Bacilli</taxon>
        <taxon>Bacillales</taxon>
        <taxon>Bacillaceae</taxon>
        <taxon>Thalassobacillus</taxon>
    </lineage>
</organism>
<accession>A0A1H3XNN3</accession>
<dbReference type="EMBL" id="FNQR01000002">
    <property type="protein sequence ID" value="SEA00214.1"/>
    <property type="molecule type" value="Genomic_DNA"/>
</dbReference>
<keyword evidence="1" id="KW-0812">Transmembrane</keyword>
<dbReference type="OrthoDB" id="2440830at2"/>
<evidence type="ECO:0000313" key="2">
    <source>
        <dbReference type="EMBL" id="SEA00214.1"/>
    </source>
</evidence>
<keyword evidence="3" id="KW-1185">Reference proteome</keyword>
<evidence type="ECO:0000256" key="1">
    <source>
        <dbReference type="SAM" id="Phobius"/>
    </source>
</evidence>
<sequence>MWLILLMVILVWSGIGLKGLRKKGSVKDMATYIILWAIGTTGLMLYRFGISIPTPLDGIAYIYHPLSSLWKQWFA</sequence>
<dbReference type="RefSeq" id="WP_093042326.1">
    <property type="nucleotide sequence ID" value="NZ_FNQR01000002.1"/>
</dbReference>
<keyword evidence="1" id="KW-1133">Transmembrane helix</keyword>
<reference evidence="2 3" key="1">
    <citation type="submission" date="2016-10" db="EMBL/GenBank/DDBJ databases">
        <authorList>
            <person name="de Groot N.N."/>
        </authorList>
    </citation>
    <scope>NUCLEOTIDE SEQUENCE [LARGE SCALE GENOMIC DNA]</scope>
    <source>
        <strain evidence="2 3">CCM7597</strain>
    </source>
</reference>
<dbReference type="Proteomes" id="UP000198584">
    <property type="component" value="Unassembled WGS sequence"/>
</dbReference>
<feature type="transmembrane region" description="Helical" evidence="1">
    <location>
        <begin position="29"/>
        <end position="46"/>
    </location>
</feature>